<reference evidence="2 3" key="1">
    <citation type="submission" date="2021-03" db="EMBL/GenBank/DDBJ databases">
        <title>Genomic Encyclopedia of Type Strains, Phase IV (KMG-IV): sequencing the most valuable type-strain genomes for metagenomic binning, comparative biology and taxonomic classification.</title>
        <authorList>
            <person name="Goeker M."/>
        </authorList>
    </citation>
    <scope>NUCLEOTIDE SEQUENCE [LARGE SCALE GENOMIC DNA]</scope>
    <source>
        <strain evidence="2 3">DSM 101953</strain>
    </source>
</reference>
<proteinExistence type="predicted"/>
<organism evidence="2 3">
    <name type="scientific">Paenibacillus silagei</name>
    <dbReference type="NCBI Taxonomy" id="1670801"/>
    <lineage>
        <taxon>Bacteria</taxon>
        <taxon>Bacillati</taxon>
        <taxon>Bacillota</taxon>
        <taxon>Bacilli</taxon>
        <taxon>Bacillales</taxon>
        <taxon>Paenibacillaceae</taxon>
        <taxon>Paenibacillus</taxon>
    </lineage>
</organism>
<dbReference type="EMBL" id="JAGGLV010000015">
    <property type="protein sequence ID" value="MBP2114189.1"/>
    <property type="molecule type" value="Genomic_DNA"/>
</dbReference>
<keyword evidence="3" id="KW-1185">Reference proteome</keyword>
<accession>A0ABS4NXM6</accession>
<gene>
    <name evidence="2" type="ORF">J2Z70_004350</name>
</gene>
<evidence type="ECO:0008006" key="4">
    <source>
        <dbReference type="Google" id="ProtNLM"/>
    </source>
</evidence>
<comment type="caution">
    <text evidence="2">The sequence shown here is derived from an EMBL/GenBank/DDBJ whole genome shotgun (WGS) entry which is preliminary data.</text>
</comment>
<evidence type="ECO:0000313" key="3">
    <source>
        <dbReference type="Proteomes" id="UP000773462"/>
    </source>
</evidence>
<name>A0ABS4NXM6_9BACL</name>
<evidence type="ECO:0000313" key="2">
    <source>
        <dbReference type="EMBL" id="MBP2114189.1"/>
    </source>
</evidence>
<dbReference type="Proteomes" id="UP000773462">
    <property type="component" value="Unassembled WGS sequence"/>
</dbReference>
<evidence type="ECO:0000256" key="1">
    <source>
        <dbReference type="SAM" id="MobiDB-lite"/>
    </source>
</evidence>
<sequence>MVSRANWYNHIMSVSRRTRRLGPMWVLVAAHQHSGPMRALAVLYMERLVPGALAASHQTFRSQQAGTPTSTAGGTFPPLIPHRTTSGRKSRGGGSFFTAASVP</sequence>
<feature type="region of interest" description="Disordered" evidence="1">
    <location>
        <begin position="57"/>
        <end position="103"/>
    </location>
</feature>
<protein>
    <recommendedName>
        <fullName evidence="4">Secreted protein</fullName>
    </recommendedName>
</protein>
<feature type="compositionally biased region" description="Polar residues" evidence="1">
    <location>
        <begin position="57"/>
        <end position="73"/>
    </location>
</feature>